<dbReference type="Gene3D" id="1.10.287.110">
    <property type="entry name" value="DnaJ domain"/>
    <property type="match status" value="1"/>
</dbReference>
<proteinExistence type="predicted"/>
<dbReference type="EMBL" id="CALNXI010000884">
    <property type="protein sequence ID" value="CAH3144990.1"/>
    <property type="molecule type" value="Genomic_DNA"/>
</dbReference>
<dbReference type="InterPro" id="IPR056453">
    <property type="entry name" value="HTH_DNAJC9"/>
</dbReference>
<name>A0ABN8PMZ1_9CNID</name>
<feature type="domain" description="J" evidence="2">
    <location>
        <begin position="30"/>
        <end position="97"/>
    </location>
</feature>
<dbReference type="SUPFAM" id="SSF46565">
    <property type="entry name" value="Chaperone J-domain"/>
    <property type="match status" value="1"/>
</dbReference>
<feature type="coiled-coil region" evidence="1">
    <location>
        <begin position="126"/>
        <end position="153"/>
    </location>
</feature>
<gene>
    <name evidence="3" type="ORF">PEVE_00043385</name>
</gene>
<dbReference type="PROSITE" id="PS50076">
    <property type="entry name" value="DNAJ_2"/>
    <property type="match status" value="1"/>
</dbReference>
<evidence type="ECO:0000259" key="2">
    <source>
        <dbReference type="PROSITE" id="PS50076"/>
    </source>
</evidence>
<dbReference type="PRINTS" id="PR00625">
    <property type="entry name" value="JDOMAIN"/>
</dbReference>
<dbReference type="Pfam" id="PF00226">
    <property type="entry name" value="DnaJ"/>
    <property type="match status" value="1"/>
</dbReference>
<dbReference type="PROSITE" id="PS00636">
    <property type="entry name" value="DNAJ_1"/>
    <property type="match status" value="1"/>
</dbReference>
<dbReference type="InterPro" id="IPR018253">
    <property type="entry name" value="DnaJ_domain_CS"/>
</dbReference>
<dbReference type="InterPro" id="IPR001623">
    <property type="entry name" value="DnaJ_domain"/>
</dbReference>
<keyword evidence="4" id="KW-1185">Reference proteome</keyword>
<dbReference type="Proteomes" id="UP001159427">
    <property type="component" value="Unassembled WGS sequence"/>
</dbReference>
<dbReference type="InterPro" id="IPR036869">
    <property type="entry name" value="J_dom_sf"/>
</dbReference>
<dbReference type="PANTHER" id="PTHR44144:SF1">
    <property type="entry name" value="DNAJ HOMOLOG SUBFAMILY C MEMBER 9"/>
    <property type="match status" value="1"/>
</dbReference>
<protein>
    <recommendedName>
        <fullName evidence="2">J domain-containing protein</fullName>
    </recommendedName>
</protein>
<feature type="coiled-coil region" evidence="1">
    <location>
        <begin position="196"/>
        <end position="223"/>
    </location>
</feature>
<organism evidence="3 4">
    <name type="scientific">Porites evermanni</name>
    <dbReference type="NCBI Taxonomy" id="104178"/>
    <lineage>
        <taxon>Eukaryota</taxon>
        <taxon>Metazoa</taxon>
        <taxon>Cnidaria</taxon>
        <taxon>Anthozoa</taxon>
        <taxon>Hexacorallia</taxon>
        <taxon>Scleractinia</taxon>
        <taxon>Fungiina</taxon>
        <taxon>Poritidae</taxon>
        <taxon>Porites</taxon>
    </lineage>
</organism>
<dbReference type="SMART" id="SM00271">
    <property type="entry name" value="DnaJ"/>
    <property type="match status" value="1"/>
</dbReference>
<comment type="caution">
    <text evidence="3">The sequence shown here is derived from an EMBL/GenBank/DDBJ whole genome shotgun (WGS) entry which is preliminary data.</text>
</comment>
<feature type="non-terminal residue" evidence="3">
    <location>
        <position position="1"/>
    </location>
</feature>
<dbReference type="PANTHER" id="PTHR44144">
    <property type="entry name" value="DNAJ HOMOLOG SUBFAMILY C MEMBER 9"/>
    <property type="match status" value="1"/>
</dbReference>
<dbReference type="InterPro" id="IPR052594">
    <property type="entry name" value="J_domain-containing_protein"/>
</dbReference>
<dbReference type="CDD" id="cd06257">
    <property type="entry name" value="DnaJ"/>
    <property type="match status" value="1"/>
</dbReference>
<sequence length="271" mass="31366">LAGCWRQPSLFLTAKMSFFETLETLFGVRDLYEVLHLTKTASESEIKRAYRKKSLQVHPDRASEEDREEATKRFQCLGQVYSVLSDPDRRAVYDESGEVEDDIIVQERDWDAYWRLLFKKITVEDIAEFEKQYKGSEEEMNDLKAAYLDYEGDMDAILENVMCATVDDDERFRKVIRELILKENLPKFPAFINEGKKKKRARKEKAQKEAAEAEEMAKELGLNGNSSEDGLKQLILKRQSDRQGALDNMLAGLEAKYCKPKKPKTTKGKKK</sequence>
<dbReference type="Pfam" id="PF23302">
    <property type="entry name" value="HTH_DNAJC9"/>
    <property type="match status" value="1"/>
</dbReference>
<evidence type="ECO:0000313" key="3">
    <source>
        <dbReference type="EMBL" id="CAH3144990.1"/>
    </source>
</evidence>
<reference evidence="3 4" key="1">
    <citation type="submission" date="2022-05" db="EMBL/GenBank/DDBJ databases">
        <authorList>
            <consortium name="Genoscope - CEA"/>
            <person name="William W."/>
        </authorList>
    </citation>
    <scope>NUCLEOTIDE SEQUENCE [LARGE SCALE GENOMIC DNA]</scope>
</reference>
<evidence type="ECO:0000313" key="4">
    <source>
        <dbReference type="Proteomes" id="UP001159427"/>
    </source>
</evidence>
<evidence type="ECO:0000256" key="1">
    <source>
        <dbReference type="SAM" id="Coils"/>
    </source>
</evidence>
<accession>A0ABN8PMZ1</accession>
<keyword evidence="1" id="KW-0175">Coiled coil</keyword>